<dbReference type="PANTHER" id="PTHR15462:SF19">
    <property type="entry name" value="PEPTIDASE S1 DOMAIN-CONTAINING PROTEIN"/>
    <property type="match status" value="1"/>
</dbReference>
<reference evidence="3" key="1">
    <citation type="submission" date="2022-05" db="EMBL/GenBank/DDBJ databases">
        <title>Genomic analysis of Brachybacterium sp. CBA3104.</title>
        <authorList>
            <person name="Roh S.W."/>
            <person name="Kim Y.B."/>
            <person name="Kim Y."/>
        </authorList>
    </citation>
    <scope>NUCLEOTIDE SEQUENCE</scope>
    <source>
        <strain evidence="3">CBA3104</strain>
    </source>
</reference>
<evidence type="ECO:0008006" key="5">
    <source>
        <dbReference type="Google" id="ProtNLM"/>
    </source>
</evidence>
<feature type="region of interest" description="Disordered" evidence="2">
    <location>
        <begin position="42"/>
        <end position="120"/>
    </location>
</feature>
<dbReference type="InterPro" id="IPR009003">
    <property type="entry name" value="Peptidase_S1_PA"/>
</dbReference>
<sequence>MITPRTVSESSSRPGSSRLRRCLHLAGGGLFAAGLVMGSASFAGADPGDNDWGGESHAPSVSEQKAASDYWTPERMENAKSADALVDDKDAPSGDVASSEPSTVPSQKADPAVQKSVQKKVATDGAETAAAGGTDHIGKVFFTQGGTDYVCSGNAVSSGNKSTVATAGHCTNEDGTWATNWTFVPGYDHGDAPYGKWTASDLYSTQQWISSEDMNYDAAFAVVSPESGSASLTDTVGGSAVAFNAERGQQYTSYGYPAAVPFDGESLENCQGTAFDDTLGDTDDQGIDCDMTGGSSGGPWFLGGDASGAQNSVNSFGYTSQANVMYGPYFGDVIQSTYQEAANS</sequence>
<keyword evidence="1" id="KW-0732">Signal</keyword>
<gene>
    <name evidence="3" type="ORF">M4486_02795</name>
</gene>
<dbReference type="InterPro" id="IPR043504">
    <property type="entry name" value="Peptidase_S1_PA_chymotrypsin"/>
</dbReference>
<dbReference type="RefSeq" id="WP_249479450.1">
    <property type="nucleotide sequence ID" value="NZ_CP097218.1"/>
</dbReference>
<dbReference type="InterPro" id="IPR050966">
    <property type="entry name" value="Glutamyl_endopeptidase"/>
</dbReference>
<proteinExistence type="predicted"/>
<dbReference type="Gene3D" id="2.40.10.10">
    <property type="entry name" value="Trypsin-like serine proteases"/>
    <property type="match status" value="2"/>
</dbReference>
<feature type="compositionally biased region" description="Basic and acidic residues" evidence="2">
    <location>
        <begin position="72"/>
        <end position="92"/>
    </location>
</feature>
<evidence type="ECO:0000313" key="3">
    <source>
        <dbReference type="EMBL" id="UQN30293.1"/>
    </source>
</evidence>
<name>A0ABY4NA48_9MICO</name>
<accession>A0ABY4NA48</accession>
<dbReference type="EMBL" id="CP097218">
    <property type="protein sequence ID" value="UQN30293.1"/>
    <property type="molecule type" value="Genomic_DNA"/>
</dbReference>
<dbReference type="Proteomes" id="UP001055868">
    <property type="component" value="Chromosome"/>
</dbReference>
<dbReference type="PANTHER" id="PTHR15462">
    <property type="entry name" value="SERINE PROTEASE"/>
    <property type="match status" value="1"/>
</dbReference>
<dbReference type="SUPFAM" id="SSF50494">
    <property type="entry name" value="Trypsin-like serine proteases"/>
    <property type="match status" value="1"/>
</dbReference>
<protein>
    <recommendedName>
        <fullName evidence="5">Peptidase</fullName>
    </recommendedName>
</protein>
<evidence type="ECO:0000256" key="2">
    <source>
        <dbReference type="SAM" id="MobiDB-lite"/>
    </source>
</evidence>
<organism evidence="3 4">
    <name type="scientific">Brachybacterium kimchii</name>
    <dbReference type="NCBI Taxonomy" id="2942909"/>
    <lineage>
        <taxon>Bacteria</taxon>
        <taxon>Bacillati</taxon>
        <taxon>Actinomycetota</taxon>
        <taxon>Actinomycetes</taxon>
        <taxon>Micrococcales</taxon>
        <taxon>Dermabacteraceae</taxon>
        <taxon>Brachybacterium</taxon>
    </lineage>
</organism>
<evidence type="ECO:0000256" key="1">
    <source>
        <dbReference type="ARBA" id="ARBA00022729"/>
    </source>
</evidence>
<evidence type="ECO:0000313" key="4">
    <source>
        <dbReference type="Proteomes" id="UP001055868"/>
    </source>
</evidence>
<keyword evidence="4" id="KW-1185">Reference proteome</keyword>